<dbReference type="EMBL" id="FMXO01000001">
    <property type="protein sequence ID" value="SDB04147.1"/>
    <property type="molecule type" value="Genomic_DNA"/>
</dbReference>
<dbReference type="RefSeq" id="WP_092116299.1">
    <property type="nucleotide sequence ID" value="NZ_FMXO01000001.1"/>
</dbReference>
<gene>
    <name evidence="1" type="ORF">SAMN05660653_00194</name>
</gene>
<name>A0A1G6A6S1_9BACT</name>
<dbReference type="OrthoDB" id="1366256at2"/>
<evidence type="ECO:0000313" key="1">
    <source>
        <dbReference type="EMBL" id="SDB04147.1"/>
    </source>
</evidence>
<reference evidence="1 2" key="1">
    <citation type="submission" date="2016-10" db="EMBL/GenBank/DDBJ databases">
        <authorList>
            <person name="de Groot N.N."/>
        </authorList>
    </citation>
    <scope>NUCLEOTIDE SEQUENCE [LARGE SCALE GENOMIC DNA]</scope>
    <source>
        <strain evidence="1 2">ASO4-2</strain>
    </source>
</reference>
<keyword evidence="2" id="KW-1185">Reference proteome</keyword>
<dbReference type="Proteomes" id="UP000198771">
    <property type="component" value="Unassembled WGS sequence"/>
</dbReference>
<evidence type="ECO:0000313" key="2">
    <source>
        <dbReference type="Proteomes" id="UP000198771"/>
    </source>
</evidence>
<accession>A0A1G6A6S1</accession>
<proteinExistence type="predicted"/>
<dbReference type="AlphaFoldDB" id="A0A1G6A6S1"/>
<sequence>MEAPRFSDFATEARPLDGEKIKIDDVVNLEVLVTGHSIKTSKYKKNVSGLFLTIQFEREEARYICFTGSDVLIEQFQKYGDKIPFRATIKKIDRYYTLA</sequence>
<organism evidence="1 2">
    <name type="scientific">Desulfonatronum thiosulfatophilum</name>
    <dbReference type="NCBI Taxonomy" id="617002"/>
    <lineage>
        <taxon>Bacteria</taxon>
        <taxon>Pseudomonadati</taxon>
        <taxon>Thermodesulfobacteriota</taxon>
        <taxon>Desulfovibrionia</taxon>
        <taxon>Desulfovibrionales</taxon>
        <taxon>Desulfonatronaceae</taxon>
        <taxon>Desulfonatronum</taxon>
    </lineage>
</organism>
<protein>
    <submittedName>
        <fullName evidence="1">Uncharacterized protein</fullName>
    </submittedName>
</protein>
<dbReference type="STRING" id="617002.SAMN05660653_00194"/>